<dbReference type="EMBL" id="QFNN01000025">
    <property type="protein sequence ID" value="PZO90589.1"/>
    <property type="molecule type" value="Genomic_DNA"/>
</dbReference>
<name>A0A2W5AE37_9SPHN</name>
<evidence type="ECO:0008006" key="4">
    <source>
        <dbReference type="Google" id="ProtNLM"/>
    </source>
</evidence>
<dbReference type="Gene3D" id="3.10.450.160">
    <property type="entry name" value="inner membrane protein cigr"/>
    <property type="match status" value="1"/>
</dbReference>
<comment type="caution">
    <text evidence="2">The sequence shown here is derived from an EMBL/GenBank/DDBJ whole genome shotgun (WGS) entry which is preliminary data.</text>
</comment>
<dbReference type="Pfam" id="PF11776">
    <property type="entry name" value="RcnB"/>
    <property type="match status" value="1"/>
</dbReference>
<organism evidence="2 3">
    <name type="scientific">Sphingomonas sanxanigenens</name>
    <dbReference type="NCBI Taxonomy" id="397260"/>
    <lineage>
        <taxon>Bacteria</taxon>
        <taxon>Pseudomonadati</taxon>
        <taxon>Pseudomonadota</taxon>
        <taxon>Alphaproteobacteria</taxon>
        <taxon>Sphingomonadales</taxon>
        <taxon>Sphingomonadaceae</taxon>
        <taxon>Sphingomonas</taxon>
    </lineage>
</organism>
<gene>
    <name evidence="2" type="ORF">DI623_06195</name>
</gene>
<reference evidence="2 3" key="1">
    <citation type="submission" date="2017-08" db="EMBL/GenBank/DDBJ databases">
        <title>Infants hospitalized years apart are colonized by the same room-sourced microbial strains.</title>
        <authorList>
            <person name="Brooks B."/>
            <person name="Olm M.R."/>
            <person name="Firek B.A."/>
            <person name="Baker R."/>
            <person name="Thomas B.C."/>
            <person name="Morowitz M.J."/>
            <person name="Banfield J.F."/>
        </authorList>
    </citation>
    <scope>NUCLEOTIDE SEQUENCE [LARGE SCALE GENOMIC DNA]</scope>
    <source>
        <strain evidence="2">S2_018_000_R2_101</strain>
    </source>
</reference>
<evidence type="ECO:0000256" key="1">
    <source>
        <dbReference type="SAM" id="MobiDB-lite"/>
    </source>
</evidence>
<evidence type="ECO:0000313" key="3">
    <source>
        <dbReference type="Proteomes" id="UP000249066"/>
    </source>
</evidence>
<dbReference type="AlphaFoldDB" id="A0A2W5AE37"/>
<dbReference type="InterPro" id="IPR024572">
    <property type="entry name" value="RcnB"/>
</dbReference>
<evidence type="ECO:0000313" key="2">
    <source>
        <dbReference type="EMBL" id="PZO90589.1"/>
    </source>
</evidence>
<dbReference type="Proteomes" id="UP000249066">
    <property type="component" value="Unassembled WGS sequence"/>
</dbReference>
<accession>A0A2W5AE37</accession>
<protein>
    <recommendedName>
        <fullName evidence="4">RcnB family protein</fullName>
    </recommendedName>
</protein>
<feature type="compositionally biased region" description="Pro residues" evidence="1">
    <location>
        <begin position="14"/>
        <end position="26"/>
    </location>
</feature>
<proteinExistence type="predicted"/>
<sequence>MLPTKPAPGQGARPPRPSRPAKPPRPGNGHRPPSGGGWHRPPSWGNGGRPPNFRPINRPGWQYPPGYRYRRWSIGFLLPALFLSSTYYFDDWNRYGLPRPPMGYRWVRYGPDLLLVWVATGRVEDVIYDAFY</sequence>
<feature type="region of interest" description="Disordered" evidence="1">
    <location>
        <begin position="1"/>
        <end position="57"/>
    </location>
</feature>